<feature type="domain" description="Rhodopsin" evidence="8">
    <location>
        <begin position="37"/>
        <end position="277"/>
    </location>
</feature>
<keyword evidence="2 7" id="KW-0812">Transmembrane</keyword>
<feature type="transmembrane region" description="Helical" evidence="7">
    <location>
        <begin position="53"/>
        <end position="71"/>
    </location>
</feature>
<sequence length="420" mass="45515">MGSEQPNKVAYPPTNDGPRILGVVLSITIFAFITMVARLWVRVKLIRNVGWDDYCMSFATLLALVGAGIVVPEVHYGCGRHIDHISSEDFKIGFKLNFITQPIYLIAICIVKQSVGFFLLRIATIPFYRHSIQGIMAFMAVYTIGCFLSIMFQCTNLAVQWDTSEKGTCWSKEKVQALGYTNTACNIITDLLFAIVIPIPMLWQVQLNRRQKSSVVGILGLGIFATAAALVKISFLPEYGSTGDWLWDSRNITIWTVLETCVGIIAGNLPCLKPLFRTVLGSTYGRGSKGRTGATGNTPRYMGYGGGTNAVSAKAKGFSSLTSSKADRQPHDPYELKTMGVGGRGGGAMSATSITGDGGSDKSSEGSVQLLEAQNTIQRMGGILKTTEVTQSREATGVVPPSSRVGELELRPERGIRDMV</sequence>
<evidence type="ECO:0000256" key="7">
    <source>
        <dbReference type="SAM" id="Phobius"/>
    </source>
</evidence>
<feature type="transmembrane region" description="Helical" evidence="7">
    <location>
        <begin position="103"/>
        <end position="123"/>
    </location>
</feature>
<feature type="compositionally biased region" description="Basic and acidic residues" evidence="6">
    <location>
        <begin position="325"/>
        <end position="335"/>
    </location>
</feature>
<dbReference type="PANTHER" id="PTHR33048">
    <property type="entry name" value="PTH11-LIKE INTEGRAL MEMBRANE PROTEIN (AFU_ORTHOLOGUE AFUA_5G11245)"/>
    <property type="match status" value="1"/>
</dbReference>
<dbReference type="GO" id="GO:0016020">
    <property type="term" value="C:membrane"/>
    <property type="evidence" value="ECO:0007669"/>
    <property type="project" value="UniProtKB-SubCell"/>
</dbReference>
<feature type="transmembrane region" description="Helical" evidence="7">
    <location>
        <begin position="215"/>
        <end position="236"/>
    </location>
</feature>
<evidence type="ECO:0000256" key="1">
    <source>
        <dbReference type="ARBA" id="ARBA00004141"/>
    </source>
</evidence>
<comment type="subcellular location">
    <subcellularLocation>
        <location evidence="1">Membrane</location>
        <topology evidence="1">Multi-pass membrane protein</topology>
    </subcellularLocation>
</comment>
<comment type="similarity">
    <text evidence="5">Belongs to the SAT4 family.</text>
</comment>
<dbReference type="Pfam" id="PF20684">
    <property type="entry name" value="Fung_rhodopsin"/>
    <property type="match status" value="1"/>
</dbReference>
<evidence type="ECO:0000256" key="3">
    <source>
        <dbReference type="ARBA" id="ARBA00022989"/>
    </source>
</evidence>
<dbReference type="AlphaFoldDB" id="A0A9P6GGX8"/>
<feature type="transmembrane region" description="Helical" evidence="7">
    <location>
        <begin position="20"/>
        <end position="41"/>
    </location>
</feature>
<evidence type="ECO:0000256" key="2">
    <source>
        <dbReference type="ARBA" id="ARBA00022692"/>
    </source>
</evidence>
<evidence type="ECO:0000259" key="8">
    <source>
        <dbReference type="Pfam" id="PF20684"/>
    </source>
</evidence>
<dbReference type="EMBL" id="WJXW01000006">
    <property type="protein sequence ID" value="KAF9735417.1"/>
    <property type="molecule type" value="Genomic_DNA"/>
</dbReference>
<feature type="transmembrane region" description="Helical" evidence="7">
    <location>
        <begin position="252"/>
        <end position="272"/>
    </location>
</feature>
<evidence type="ECO:0000256" key="6">
    <source>
        <dbReference type="SAM" id="MobiDB-lite"/>
    </source>
</evidence>
<keyword evidence="3 7" id="KW-1133">Transmembrane helix</keyword>
<feature type="region of interest" description="Disordered" evidence="6">
    <location>
        <begin position="322"/>
        <end position="346"/>
    </location>
</feature>
<dbReference type="Proteomes" id="UP000756921">
    <property type="component" value="Unassembled WGS sequence"/>
</dbReference>
<accession>A0A9P6GGX8</accession>
<keyword evidence="4 7" id="KW-0472">Membrane</keyword>
<gene>
    <name evidence="9" type="ORF">PMIN01_06822</name>
</gene>
<feature type="transmembrane region" description="Helical" evidence="7">
    <location>
        <begin position="135"/>
        <end position="159"/>
    </location>
</feature>
<comment type="caution">
    <text evidence="9">The sequence shown here is derived from an EMBL/GenBank/DDBJ whole genome shotgun (WGS) entry which is preliminary data.</text>
</comment>
<dbReference type="InterPro" id="IPR052337">
    <property type="entry name" value="SAT4-like"/>
</dbReference>
<dbReference type="PANTHER" id="PTHR33048:SF167">
    <property type="entry name" value="INTEGRAL MEMBRANE PROTEIN"/>
    <property type="match status" value="1"/>
</dbReference>
<protein>
    <submittedName>
        <fullName evidence="9">Integral membrane family protein</fullName>
    </submittedName>
</protein>
<dbReference type="InterPro" id="IPR049326">
    <property type="entry name" value="Rhodopsin_dom_fungi"/>
</dbReference>
<evidence type="ECO:0000256" key="4">
    <source>
        <dbReference type="ARBA" id="ARBA00023136"/>
    </source>
</evidence>
<feature type="transmembrane region" description="Helical" evidence="7">
    <location>
        <begin position="179"/>
        <end position="203"/>
    </location>
</feature>
<name>A0A9P6GGX8_9PLEO</name>
<evidence type="ECO:0000313" key="10">
    <source>
        <dbReference type="Proteomes" id="UP000756921"/>
    </source>
</evidence>
<dbReference type="OrthoDB" id="5022096at2759"/>
<organism evidence="9 10">
    <name type="scientific">Paraphaeosphaeria minitans</name>
    <dbReference type="NCBI Taxonomy" id="565426"/>
    <lineage>
        <taxon>Eukaryota</taxon>
        <taxon>Fungi</taxon>
        <taxon>Dikarya</taxon>
        <taxon>Ascomycota</taxon>
        <taxon>Pezizomycotina</taxon>
        <taxon>Dothideomycetes</taxon>
        <taxon>Pleosporomycetidae</taxon>
        <taxon>Pleosporales</taxon>
        <taxon>Massarineae</taxon>
        <taxon>Didymosphaeriaceae</taxon>
        <taxon>Paraphaeosphaeria</taxon>
    </lineage>
</organism>
<reference evidence="9" key="1">
    <citation type="journal article" date="2020" name="Mol. Plant Microbe Interact.">
        <title>Genome Sequence of the Biocontrol Agent Coniothyrium minitans strain Conio (IMI 134523).</title>
        <authorList>
            <person name="Patel D."/>
            <person name="Shittu T.A."/>
            <person name="Baroncelli R."/>
            <person name="Muthumeenakshi S."/>
            <person name="Osborne T.H."/>
            <person name="Janganan T.K."/>
            <person name="Sreenivasaprasad S."/>
        </authorList>
    </citation>
    <scope>NUCLEOTIDE SEQUENCE</scope>
    <source>
        <strain evidence="9">Conio</strain>
    </source>
</reference>
<keyword evidence="10" id="KW-1185">Reference proteome</keyword>
<proteinExistence type="inferred from homology"/>
<evidence type="ECO:0000313" key="9">
    <source>
        <dbReference type="EMBL" id="KAF9735417.1"/>
    </source>
</evidence>
<evidence type="ECO:0000256" key="5">
    <source>
        <dbReference type="ARBA" id="ARBA00038359"/>
    </source>
</evidence>